<sequence>MFIFLNYTCKIIKVLSDALKKVKLFEGHFSLK</sequence>
<organism evidence="1">
    <name type="scientific">Rhizophora mucronata</name>
    <name type="common">Asiatic mangrove</name>
    <dbReference type="NCBI Taxonomy" id="61149"/>
    <lineage>
        <taxon>Eukaryota</taxon>
        <taxon>Viridiplantae</taxon>
        <taxon>Streptophyta</taxon>
        <taxon>Embryophyta</taxon>
        <taxon>Tracheophyta</taxon>
        <taxon>Spermatophyta</taxon>
        <taxon>Magnoliopsida</taxon>
        <taxon>eudicotyledons</taxon>
        <taxon>Gunneridae</taxon>
        <taxon>Pentapetalae</taxon>
        <taxon>rosids</taxon>
        <taxon>fabids</taxon>
        <taxon>Malpighiales</taxon>
        <taxon>Rhizophoraceae</taxon>
        <taxon>Rhizophora</taxon>
    </lineage>
</organism>
<dbReference type="EMBL" id="GGEC01056447">
    <property type="protein sequence ID" value="MBX36931.1"/>
    <property type="molecule type" value="Transcribed_RNA"/>
</dbReference>
<protein>
    <submittedName>
        <fullName evidence="1">Uncharacterized protein</fullName>
    </submittedName>
</protein>
<proteinExistence type="predicted"/>
<accession>A0A2P2N386</accession>
<name>A0A2P2N386_RHIMU</name>
<dbReference type="AlphaFoldDB" id="A0A2P2N386"/>
<evidence type="ECO:0000313" key="1">
    <source>
        <dbReference type="EMBL" id="MBX36931.1"/>
    </source>
</evidence>
<reference evidence="1" key="1">
    <citation type="submission" date="2018-02" db="EMBL/GenBank/DDBJ databases">
        <title>Rhizophora mucronata_Transcriptome.</title>
        <authorList>
            <person name="Meera S.P."/>
            <person name="Sreeshan A."/>
            <person name="Augustine A."/>
        </authorList>
    </citation>
    <scope>NUCLEOTIDE SEQUENCE</scope>
    <source>
        <tissue evidence="1">Leaf</tissue>
    </source>
</reference>